<protein>
    <submittedName>
        <fullName evidence="1">Uncharacterized protein</fullName>
    </submittedName>
</protein>
<gene>
    <name evidence="1" type="ORF">V5O48_004380</name>
</gene>
<keyword evidence="2" id="KW-1185">Reference proteome</keyword>
<sequence length="110" mass="12812">MDDSSELPEDYDYLLSVNWIVICPLATLSDSMSYYLGLAYASWPEVKRTIDAYTSLASSHSSRLDQLWSLFRRFWWSSKLLSHSMRSRLESLMSFWDTSSTTDLKQGYSE</sequence>
<comment type="caution">
    <text evidence="1">The sequence shown here is derived from an EMBL/GenBank/DDBJ whole genome shotgun (WGS) entry which is preliminary data.</text>
</comment>
<dbReference type="Proteomes" id="UP001465976">
    <property type="component" value="Unassembled WGS sequence"/>
</dbReference>
<evidence type="ECO:0000313" key="1">
    <source>
        <dbReference type="EMBL" id="KAL0577619.1"/>
    </source>
</evidence>
<organism evidence="1 2">
    <name type="scientific">Marasmius crinis-equi</name>
    <dbReference type="NCBI Taxonomy" id="585013"/>
    <lineage>
        <taxon>Eukaryota</taxon>
        <taxon>Fungi</taxon>
        <taxon>Dikarya</taxon>
        <taxon>Basidiomycota</taxon>
        <taxon>Agaricomycotina</taxon>
        <taxon>Agaricomycetes</taxon>
        <taxon>Agaricomycetidae</taxon>
        <taxon>Agaricales</taxon>
        <taxon>Marasmiineae</taxon>
        <taxon>Marasmiaceae</taxon>
        <taxon>Marasmius</taxon>
    </lineage>
</organism>
<dbReference type="EMBL" id="JBAHYK010000146">
    <property type="protein sequence ID" value="KAL0577619.1"/>
    <property type="molecule type" value="Genomic_DNA"/>
</dbReference>
<evidence type="ECO:0000313" key="2">
    <source>
        <dbReference type="Proteomes" id="UP001465976"/>
    </source>
</evidence>
<proteinExistence type="predicted"/>
<reference evidence="1 2" key="1">
    <citation type="submission" date="2024-02" db="EMBL/GenBank/DDBJ databases">
        <title>A draft genome for the cacao thread blight pathogen Marasmius crinis-equi.</title>
        <authorList>
            <person name="Cohen S.P."/>
            <person name="Baruah I.K."/>
            <person name="Amoako-Attah I."/>
            <person name="Bukari Y."/>
            <person name="Meinhardt L.W."/>
            <person name="Bailey B.A."/>
        </authorList>
    </citation>
    <scope>NUCLEOTIDE SEQUENCE [LARGE SCALE GENOMIC DNA]</scope>
    <source>
        <strain evidence="1 2">GH-76</strain>
    </source>
</reference>
<name>A0ABR3FQH6_9AGAR</name>
<accession>A0ABR3FQH6</accession>